<organism evidence="1 2">
    <name type="scientific">Pseudomonas syringae pv. japonica str. M301072</name>
    <dbReference type="NCBI Taxonomy" id="629262"/>
    <lineage>
        <taxon>Bacteria</taxon>
        <taxon>Pseudomonadati</taxon>
        <taxon>Pseudomonadota</taxon>
        <taxon>Gammaproteobacteria</taxon>
        <taxon>Pseudomonadales</taxon>
        <taxon>Pseudomonadaceae</taxon>
        <taxon>Pseudomonas</taxon>
        <taxon>Pseudomonas syringae</taxon>
    </lineage>
</organism>
<gene>
    <name evidence="1" type="ORF">PSYJA_41247</name>
</gene>
<dbReference type="AlphaFoldDB" id="F3FXY5"/>
<sequence>ADHQGHEQRAVLIFNAALPENVSADWRKQRLVSSLEDSDVGIAESANRSIINHMLFVDVR</sequence>
<accession>F3FXY5</accession>
<protein>
    <submittedName>
        <fullName evidence="1">Uncharacterized protein</fullName>
    </submittedName>
</protein>
<dbReference type="Proteomes" id="UP000004471">
    <property type="component" value="Unassembled WGS sequence"/>
</dbReference>
<proteinExistence type="predicted"/>
<name>F3FXY5_PSESX</name>
<evidence type="ECO:0000313" key="1">
    <source>
        <dbReference type="EMBL" id="EGH35077.1"/>
    </source>
</evidence>
<reference evidence="1 2" key="1">
    <citation type="journal article" date="2011" name="PLoS Pathog.">
        <title>Dynamic evolution of pathogenicity revealed by sequencing and comparative genomics of 19 Pseudomonas syringae isolates.</title>
        <authorList>
            <person name="Baltrus D.A."/>
            <person name="Nishimura M.T."/>
            <person name="Romanchuk A."/>
            <person name="Chang J.H."/>
            <person name="Mukhtar M.S."/>
            <person name="Cherkis K."/>
            <person name="Roach J."/>
            <person name="Grant S.R."/>
            <person name="Jones C.D."/>
            <person name="Dangl J.L."/>
        </authorList>
    </citation>
    <scope>NUCLEOTIDE SEQUENCE [LARGE SCALE GENOMIC DNA]</scope>
    <source>
        <strain evidence="2">M301072PT</strain>
    </source>
</reference>
<evidence type="ECO:0000313" key="2">
    <source>
        <dbReference type="Proteomes" id="UP000004471"/>
    </source>
</evidence>
<dbReference type="HOGENOM" id="CLU_2966552_0_0_6"/>
<comment type="caution">
    <text evidence="1">The sequence shown here is derived from an EMBL/GenBank/DDBJ whole genome shotgun (WGS) entry which is preliminary data.</text>
</comment>
<feature type="non-terminal residue" evidence="1">
    <location>
        <position position="1"/>
    </location>
</feature>
<dbReference type="EMBL" id="AEAH01003214">
    <property type="protein sequence ID" value="EGH35077.1"/>
    <property type="molecule type" value="Genomic_DNA"/>
</dbReference>
<feature type="non-terminal residue" evidence="1">
    <location>
        <position position="60"/>
    </location>
</feature>